<dbReference type="EMBL" id="JAJJMB010010723">
    <property type="protein sequence ID" value="KAI3906721.1"/>
    <property type="molecule type" value="Genomic_DNA"/>
</dbReference>
<reference evidence="1" key="1">
    <citation type="submission" date="2022-04" db="EMBL/GenBank/DDBJ databases">
        <title>A functionally conserved STORR gene fusion in Papaver species that diverged 16.8 million years ago.</title>
        <authorList>
            <person name="Catania T."/>
        </authorList>
    </citation>
    <scope>NUCLEOTIDE SEQUENCE</scope>
    <source>
        <strain evidence="1">S-188037</strain>
    </source>
</reference>
<protein>
    <submittedName>
        <fullName evidence="1">Uncharacterized protein</fullName>
    </submittedName>
</protein>
<accession>A0AAD4XF27</accession>
<gene>
    <name evidence="1" type="ORF">MKW98_005074</name>
</gene>
<organism evidence="1 2">
    <name type="scientific">Papaver atlanticum</name>
    <dbReference type="NCBI Taxonomy" id="357466"/>
    <lineage>
        <taxon>Eukaryota</taxon>
        <taxon>Viridiplantae</taxon>
        <taxon>Streptophyta</taxon>
        <taxon>Embryophyta</taxon>
        <taxon>Tracheophyta</taxon>
        <taxon>Spermatophyta</taxon>
        <taxon>Magnoliopsida</taxon>
        <taxon>Ranunculales</taxon>
        <taxon>Papaveraceae</taxon>
        <taxon>Papaveroideae</taxon>
        <taxon>Papaver</taxon>
    </lineage>
</organism>
<dbReference type="AlphaFoldDB" id="A0AAD4XF27"/>
<evidence type="ECO:0000313" key="1">
    <source>
        <dbReference type="EMBL" id="KAI3906721.1"/>
    </source>
</evidence>
<dbReference type="Proteomes" id="UP001202328">
    <property type="component" value="Unassembled WGS sequence"/>
</dbReference>
<evidence type="ECO:0000313" key="2">
    <source>
        <dbReference type="Proteomes" id="UP001202328"/>
    </source>
</evidence>
<comment type="caution">
    <text evidence="1">The sequence shown here is derived from an EMBL/GenBank/DDBJ whole genome shotgun (WGS) entry which is preliminary data.</text>
</comment>
<name>A0AAD4XF27_9MAGN</name>
<sequence>MTDDVGRSPLNCVLDLVAASTVKRIGPKGSCQYWPPYQKLSSFRFNLGHQWRTLTPVLAPQSRRKRRQGCAEWCLTWMVHSQFLS</sequence>
<keyword evidence="2" id="KW-1185">Reference proteome</keyword>
<proteinExistence type="predicted"/>